<accession>A0ABW4IDY5</accession>
<organism evidence="3 4">
    <name type="scientific">Pseudopedobacter beijingensis</name>
    <dbReference type="NCBI Taxonomy" id="1207056"/>
    <lineage>
        <taxon>Bacteria</taxon>
        <taxon>Pseudomonadati</taxon>
        <taxon>Bacteroidota</taxon>
        <taxon>Sphingobacteriia</taxon>
        <taxon>Sphingobacteriales</taxon>
        <taxon>Sphingobacteriaceae</taxon>
        <taxon>Pseudopedobacter</taxon>
    </lineage>
</organism>
<gene>
    <name evidence="3" type="ORF">ACFSAH_13820</name>
</gene>
<keyword evidence="1" id="KW-0472">Membrane</keyword>
<evidence type="ECO:0000313" key="4">
    <source>
        <dbReference type="Proteomes" id="UP001597118"/>
    </source>
</evidence>
<feature type="domain" description="LiaF transmembrane" evidence="2">
    <location>
        <begin position="7"/>
        <end position="76"/>
    </location>
</feature>
<feature type="transmembrane region" description="Helical" evidence="1">
    <location>
        <begin position="59"/>
        <end position="79"/>
    </location>
</feature>
<keyword evidence="1" id="KW-1133">Transmembrane helix</keyword>
<dbReference type="RefSeq" id="WP_379663330.1">
    <property type="nucleotide sequence ID" value="NZ_JBHUDG010000020.1"/>
</dbReference>
<sequence>MRTGRIFWGLILVYIGSIVLLENFGVISFSWHVVWKLWPILLIIWGANILVARNDNRNAGLLTGIVTLIGLVFMTVFGIKEIKKEGRWAYEESAPALSDSDDWESGTNKVYKEEYTPENKKAILSVKGGAGDFKLEDTTAILMEALVKGQSVSNLLKRVDTDSIVNLTMISQEGKKMLMPGDRFHKTDIKLNPNPVWDIHLKLGAADVDFDLKAFKIENLTLSGGAADIKVKVGERSRMVNIKAETGVSSVEIKVPENSGCRIVNKSGLSSKSFDDFIEIEKGVYQSKNYKTAQKFVNIVLKSGISDLTVKTYKD</sequence>
<dbReference type="InterPro" id="IPR054331">
    <property type="entry name" value="LiaF_TM"/>
</dbReference>
<keyword evidence="1" id="KW-0812">Transmembrane</keyword>
<evidence type="ECO:0000256" key="1">
    <source>
        <dbReference type="SAM" id="Phobius"/>
    </source>
</evidence>
<feature type="transmembrane region" description="Helical" evidence="1">
    <location>
        <begin position="33"/>
        <end position="53"/>
    </location>
</feature>
<dbReference type="Pfam" id="PF22570">
    <property type="entry name" value="LiaF-TM"/>
    <property type="match status" value="1"/>
</dbReference>
<dbReference type="Proteomes" id="UP001597118">
    <property type="component" value="Unassembled WGS sequence"/>
</dbReference>
<protein>
    <submittedName>
        <fullName evidence="3">LiaI-LiaF-like domain-containing protein</fullName>
    </submittedName>
</protein>
<reference evidence="4" key="1">
    <citation type="journal article" date="2019" name="Int. J. Syst. Evol. Microbiol.">
        <title>The Global Catalogue of Microorganisms (GCM) 10K type strain sequencing project: providing services to taxonomists for standard genome sequencing and annotation.</title>
        <authorList>
            <consortium name="The Broad Institute Genomics Platform"/>
            <consortium name="The Broad Institute Genome Sequencing Center for Infectious Disease"/>
            <person name="Wu L."/>
            <person name="Ma J."/>
        </authorList>
    </citation>
    <scope>NUCLEOTIDE SEQUENCE [LARGE SCALE GENOMIC DNA]</scope>
    <source>
        <strain evidence="4">CCUG 53762</strain>
    </source>
</reference>
<name>A0ABW4IDY5_9SPHI</name>
<evidence type="ECO:0000313" key="3">
    <source>
        <dbReference type="EMBL" id="MFD1630961.1"/>
    </source>
</evidence>
<feature type="transmembrane region" description="Helical" evidence="1">
    <location>
        <begin position="6"/>
        <end position="26"/>
    </location>
</feature>
<proteinExistence type="predicted"/>
<evidence type="ECO:0000259" key="2">
    <source>
        <dbReference type="Pfam" id="PF22570"/>
    </source>
</evidence>
<dbReference type="EMBL" id="JBHUDG010000020">
    <property type="protein sequence ID" value="MFD1630961.1"/>
    <property type="molecule type" value="Genomic_DNA"/>
</dbReference>
<keyword evidence="4" id="KW-1185">Reference proteome</keyword>
<comment type="caution">
    <text evidence="3">The sequence shown here is derived from an EMBL/GenBank/DDBJ whole genome shotgun (WGS) entry which is preliminary data.</text>
</comment>